<evidence type="ECO:0000313" key="3">
    <source>
        <dbReference type="Proteomes" id="UP000594261"/>
    </source>
</evidence>
<keyword evidence="1" id="KW-1133">Transmembrane helix</keyword>
<protein>
    <submittedName>
        <fullName evidence="2">Uncharacterized protein</fullName>
    </submittedName>
</protein>
<evidence type="ECO:0000313" key="2">
    <source>
        <dbReference type="EnsemblPlants" id="QL01p023098:mrna"/>
    </source>
</evidence>
<dbReference type="Gramene" id="QL01p023098:mrna">
    <property type="protein sequence ID" value="QL01p023098:mrna"/>
    <property type="gene ID" value="QL01p023098"/>
</dbReference>
<proteinExistence type="predicted"/>
<evidence type="ECO:0000256" key="1">
    <source>
        <dbReference type="SAM" id="Phobius"/>
    </source>
</evidence>
<name>A0A7N2KN99_QUELO</name>
<sequence length="108" mass="12475">MEIVDGLLGKLVRHCYAVLCLGVLLLSVTIAHYVPAAEPSDPRERTIRRLRASHGRSWMLYLYVWLFELISVAITIVLIDKDTLPRVMNVRKYCRFKFLSLATKKRSV</sequence>
<keyword evidence="1" id="KW-0472">Membrane</keyword>
<accession>A0A7N2KN99</accession>
<dbReference type="EMBL" id="LRBV02000001">
    <property type="status" value="NOT_ANNOTATED_CDS"/>
    <property type="molecule type" value="Genomic_DNA"/>
</dbReference>
<reference evidence="2 3" key="1">
    <citation type="journal article" date="2016" name="G3 (Bethesda)">
        <title>First Draft Assembly and Annotation of the Genome of a California Endemic Oak Quercus lobata Nee (Fagaceae).</title>
        <authorList>
            <person name="Sork V.L."/>
            <person name="Fitz-Gibbon S.T."/>
            <person name="Puiu D."/>
            <person name="Crepeau M."/>
            <person name="Gugger P.F."/>
            <person name="Sherman R."/>
            <person name="Stevens K."/>
            <person name="Langley C.H."/>
            <person name="Pellegrini M."/>
            <person name="Salzberg S.L."/>
        </authorList>
    </citation>
    <scope>NUCLEOTIDE SEQUENCE [LARGE SCALE GENOMIC DNA]</scope>
    <source>
        <strain evidence="2 3">cv. SW786</strain>
    </source>
</reference>
<dbReference type="InParanoid" id="A0A7N2KN99"/>
<keyword evidence="1" id="KW-0812">Transmembrane</keyword>
<feature type="transmembrane region" description="Helical" evidence="1">
    <location>
        <begin position="16"/>
        <end position="37"/>
    </location>
</feature>
<reference evidence="2" key="2">
    <citation type="submission" date="2021-01" db="UniProtKB">
        <authorList>
            <consortium name="EnsemblPlants"/>
        </authorList>
    </citation>
    <scope>IDENTIFICATION</scope>
</reference>
<dbReference type="AlphaFoldDB" id="A0A7N2KN99"/>
<keyword evidence="3" id="KW-1185">Reference proteome</keyword>
<dbReference type="Proteomes" id="UP000594261">
    <property type="component" value="Chromosome 1"/>
</dbReference>
<organism evidence="2 3">
    <name type="scientific">Quercus lobata</name>
    <name type="common">Valley oak</name>
    <dbReference type="NCBI Taxonomy" id="97700"/>
    <lineage>
        <taxon>Eukaryota</taxon>
        <taxon>Viridiplantae</taxon>
        <taxon>Streptophyta</taxon>
        <taxon>Embryophyta</taxon>
        <taxon>Tracheophyta</taxon>
        <taxon>Spermatophyta</taxon>
        <taxon>Magnoliopsida</taxon>
        <taxon>eudicotyledons</taxon>
        <taxon>Gunneridae</taxon>
        <taxon>Pentapetalae</taxon>
        <taxon>rosids</taxon>
        <taxon>fabids</taxon>
        <taxon>Fagales</taxon>
        <taxon>Fagaceae</taxon>
        <taxon>Quercus</taxon>
    </lineage>
</organism>
<feature type="transmembrane region" description="Helical" evidence="1">
    <location>
        <begin position="58"/>
        <end position="79"/>
    </location>
</feature>
<dbReference type="EnsemblPlants" id="QL01p023098:mrna">
    <property type="protein sequence ID" value="QL01p023098:mrna"/>
    <property type="gene ID" value="QL01p023098"/>
</dbReference>